<dbReference type="PANTHER" id="PTHR23389:SF21">
    <property type="entry name" value="ATPASE FAMILY AAA DOMAIN-CONTAINING PROTEIN 5"/>
    <property type="match status" value="1"/>
</dbReference>
<dbReference type="EnsemblMetazoa" id="XM_026443662">
    <property type="protein sequence ID" value="XP_026299447"/>
    <property type="gene ID" value="LOC412606"/>
</dbReference>
<keyword evidence="4" id="KW-1185">Reference proteome</keyword>
<name>A0A7M7MQK7_APIME</name>
<feature type="compositionally biased region" description="Basic and acidic residues" evidence="1">
    <location>
        <begin position="162"/>
        <end position="173"/>
    </location>
</feature>
<dbReference type="KEGG" id="ame:412606"/>
<dbReference type="SUPFAM" id="SSF52540">
    <property type="entry name" value="P-loop containing nucleoside triphosphate hydrolases"/>
    <property type="match status" value="1"/>
</dbReference>
<reference evidence="5" key="2">
    <citation type="submission" date="2025-04" db="UniProtKB">
        <authorList>
            <consortium name="RefSeq"/>
        </authorList>
    </citation>
    <scope>IDENTIFICATION</scope>
    <source>
        <strain evidence="5">DH4</strain>
        <tissue evidence="5">Whole body</tissue>
    </source>
</reference>
<dbReference type="RefSeq" id="XP_026299447.1">
    <property type="nucleotide sequence ID" value="XM_026443662.1"/>
</dbReference>
<dbReference type="Gene3D" id="3.40.50.300">
    <property type="entry name" value="P-loop containing nucleotide triphosphate hydrolases"/>
    <property type="match status" value="1"/>
</dbReference>
<sequence length="1102" mass="128381">MKNITQYFENTVQSNNNISIYSNDDTKEETKYKNSKKKRNRVKIKISRTKSKERVCDIIESSSDMIDKTPSPFSKLNNENKNLYETSKNYSLSESFQNHFEHNETINHTCDIDLQTNNYNIKNEKKRKERNFKTCLTSNKKYKKESNDKTNINKDINTNNSNDKKYSKRKVADIKESEKIERITQNHVKPKREEKKDNNTNTTILNHKQQTSNLLNYFSKTPVNLVHTNMANVSTLVVKADVHIENTIRHGLYKSKLNNEILSSKKNKSEFSEIDDIQVIESENIDVSNNKEKNQNIEQQHNKHRWSLRIKLQTHKNENISDGSSDEEKIFSPKTKIVLNKEKHKNFKSSKNINLENSLKEKNKEISKQTNVHTKLKVKNDQLKNSKHNYIVNNNKCLNNSHNENKQKLINFDKHEWTLTEDKNLYKYHNSNLKNIMENEQNYDNNYKIIANNNLKRKTSDKLAPLFTKRKKPDPEIIAARRLFLQPDVIDNNNKNANKKINVHDTLPFPLISHITQSNNVLWNENNIFHIPQKVHRNYIPNINLNHFKHIIDFSKKELKTLEKINKPKVQEALIDLEKHCTNVKDMWNVISHIVKEKPKISVSATRTRKNKQLENKGTMGYKTKVDQFECYNWTYKYRPKSSCEVIGNEEAIIKLKEWLLGWKATFTNEDISSEDEFYSSDNSRSKINENNQVAILLGPYGCGKTASVYAIANEFGYTVLELNASSKRTGKRLSKELEEATKSHRIKKDERTSIFCNSVSNGIIPPKIPQNSLILIDDVDIIFEEDEGFISATYQLVSNSKRPIVMTCRDICPHLNKMAPQQNRIYFKDVLNDRVSILLELISLAESGYRLPPNCIAELLQYGDLRKAILQLQYILLSGPPRILKQTINFKDSFWRKMKYYIYKPVIKENNYKKKREKMINNEKTIGDKIMLLDIAKKLDNIALLSSLIDIEDSALNLEQIKIHSNLSLVENSAQYSASNNICSEIAEWIGNQIINKDQLFGYNEIQYQNNIMLRKQLSKGLNITLSHTTSLLLDRQIIATDYLPSVRTICRAEELRANSNNKRGNRFFHYLHNLKASSTFFKSNVLAAACKVMYDEIDNE</sequence>
<evidence type="ECO:0000313" key="3">
    <source>
        <dbReference type="EnsemblMetazoa" id="XP_026299447"/>
    </source>
</evidence>
<accession>A0A7M7MQK7</accession>
<dbReference type="CTD" id="39770"/>
<accession>A0A8B8H615</accession>
<dbReference type="GeneID" id="412606"/>
<dbReference type="InterPro" id="IPR003959">
    <property type="entry name" value="ATPase_AAA_core"/>
</dbReference>
<dbReference type="SMART" id="SM00382">
    <property type="entry name" value="AAA"/>
    <property type="match status" value="1"/>
</dbReference>
<proteinExistence type="predicted"/>
<dbReference type="AlphaFoldDB" id="A0A7M7MQK7"/>
<evidence type="ECO:0000313" key="4">
    <source>
        <dbReference type="Proteomes" id="UP000005203"/>
    </source>
</evidence>
<dbReference type="Pfam" id="PF00004">
    <property type="entry name" value="AAA"/>
    <property type="match status" value="1"/>
</dbReference>
<dbReference type="OrthoDB" id="9996895at2759"/>
<dbReference type="Proteomes" id="UP000005203">
    <property type="component" value="Linkage group LG11"/>
</dbReference>
<evidence type="ECO:0000256" key="1">
    <source>
        <dbReference type="SAM" id="MobiDB-lite"/>
    </source>
</evidence>
<dbReference type="GO" id="GO:0005524">
    <property type="term" value="F:ATP binding"/>
    <property type="evidence" value="ECO:0007669"/>
    <property type="project" value="InterPro"/>
</dbReference>
<feature type="domain" description="AAA+ ATPase" evidence="2">
    <location>
        <begin position="691"/>
        <end position="832"/>
    </location>
</feature>
<dbReference type="GO" id="GO:0016887">
    <property type="term" value="F:ATP hydrolysis activity"/>
    <property type="evidence" value="ECO:0007669"/>
    <property type="project" value="InterPro"/>
</dbReference>
<dbReference type="PANTHER" id="PTHR23389">
    <property type="entry name" value="CHROMOSOME TRANSMISSION FIDELITY FACTOR 18"/>
    <property type="match status" value="1"/>
</dbReference>
<protein>
    <submittedName>
        <fullName evidence="5">ATPase family AAA domain-containing protein 5</fullName>
    </submittedName>
</protein>
<evidence type="ECO:0000259" key="2">
    <source>
        <dbReference type="SMART" id="SM00382"/>
    </source>
</evidence>
<reference evidence="3" key="1">
    <citation type="submission" date="2021-01" db="UniProtKB">
        <authorList>
            <consortium name="EnsemblMetazoa"/>
        </authorList>
    </citation>
    <scope>IDENTIFICATION</scope>
    <source>
        <strain evidence="3">DH4</strain>
    </source>
</reference>
<dbReference type="GO" id="GO:0003677">
    <property type="term" value="F:DNA binding"/>
    <property type="evidence" value="ECO:0007669"/>
    <property type="project" value="TreeGrafter"/>
</dbReference>
<dbReference type="InterPro" id="IPR027417">
    <property type="entry name" value="P-loop_NTPase"/>
</dbReference>
<evidence type="ECO:0000313" key="5">
    <source>
        <dbReference type="RefSeq" id="XP_026299447.1"/>
    </source>
</evidence>
<organism evidence="3">
    <name type="scientific">Apis mellifera</name>
    <name type="common">Honeybee</name>
    <dbReference type="NCBI Taxonomy" id="7460"/>
    <lineage>
        <taxon>Eukaryota</taxon>
        <taxon>Metazoa</taxon>
        <taxon>Ecdysozoa</taxon>
        <taxon>Arthropoda</taxon>
        <taxon>Hexapoda</taxon>
        <taxon>Insecta</taxon>
        <taxon>Pterygota</taxon>
        <taxon>Neoptera</taxon>
        <taxon>Endopterygota</taxon>
        <taxon>Hymenoptera</taxon>
        <taxon>Apocrita</taxon>
        <taxon>Aculeata</taxon>
        <taxon>Apoidea</taxon>
        <taxon>Anthophila</taxon>
        <taxon>Apidae</taxon>
        <taxon>Apis</taxon>
    </lineage>
</organism>
<feature type="region of interest" description="Disordered" evidence="1">
    <location>
        <begin position="143"/>
        <end position="173"/>
    </location>
</feature>
<dbReference type="InterPro" id="IPR003593">
    <property type="entry name" value="AAA+_ATPase"/>
</dbReference>
<gene>
    <name evidence="5" type="primary">LOC412606</name>
</gene>
<dbReference type="GO" id="GO:0005634">
    <property type="term" value="C:nucleus"/>
    <property type="evidence" value="ECO:0007669"/>
    <property type="project" value="TreeGrafter"/>
</dbReference>